<evidence type="ECO:0000256" key="1">
    <source>
        <dbReference type="SAM" id="MobiDB-lite"/>
    </source>
</evidence>
<dbReference type="OrthoDB" id="2576233at2759"/>
<feature type="compositionally biased region" description="Acidic residues" evidence="1">
    <location>
        <begin position="103"/>
        <end position="120"/>
    </location>
</feature>
<dbReference type="Proteomes" id="UP000298030">
    <property type="component" value="Unassembled WGS sequence"/>
</dbReference>
<protein>
    <recommendedName>
        <fullName evidence="4">C2H2-type domain-containing protein</fullName>
    </recommendedName>
</protein>
<evidence type="ECO:0008006" key="4">
    <source>
        <dbReference type="Google" id="ProtNLM"/>
    </source>
</evidence>
<gene>
    <name evidence="2" type="ORF">FA13DRAFT_1756783</name>
</gene>
<keyword evidence="3" id="KW-1185">Reference proteome</keyword>
<dbReference type="Pfam" id="PF18759">
    <property type="entry name" value="Plavaka"/>
    <property type="match status" value="1"/>
</dbReference>
<reference evidence="2 3" key="1">
    <citation type="journal article" date="2019" name="Nat. Ecol. Evol.">
        <title>Megaphylogeny resolves global patterns of mushroom evolution.</title>
        <authorList>
            <person name="Varga T."/>
            <person name="Krizsan K."/>
            <person name="Foldi C."/>
            <person name="Dima B."/>
            <person name="Sanchez-Garcia M."/>
            <person name="Sanchez-Ramirez S."/>
            <person name="Szollosi G.J."/>
            <person name="Szarkandi J.G."/>
            <person name="Papp V."/>
            <person name="Albert L."/>
            <person name="Andreopoulos W."/>
            <person name="Angelini C."/>
            <person name="Antonin V."/>
            <person name="Barry K.W."/>
            <person name="Bougher N.L."/>
            <person name="Buchanan P."/>
            <person name="Buyck B."/>
            <person name="Bense V."/>
            <person name="Catcheside P."/>
            <person name="Chovatia M."/>
            <person name="Cooper J."/>
            <person name="Damon W."/>
            <person name="Desjardin D."/>
            <person name="Finy P."/>
            <person name="Geml J."/>
            <person name="Haridas S."/>
            <person name="Hughes K."/>
            <person name="Justo A."/>
            <person name="Karasinski D."/>
            <person name="Kautmanova I."/>
            <person name="Kiss B."/>
            <person name="Kocsube S."/>
            <person name="Kotiranta H."/>
            <person name="LaButti K.M."/>
            <person name="Lechner B.E."/>
            <person name="Liimatainen K."/>
            <person name="Lipzen A."/>
            <person name="Lukacs Z."/>
            <person name="Mihaltcheva S."/>
            <person name="Morgado L.N."/>
            <person name="Niskanen T."/>
            <person name="Noordeloos M.E."/>
            <person name="Ohm R.A."/>
            <person name="Ortiz-Santana B."/>
            <person name="Ovrebo C."/>
            <person name="Racz N."/>
            <person name="Riley R."/>
            <person name="Savchenko A."/>
            <person name="Shiryaev A."/>
            <person name="Soop K."/>
            <person name="Spirin V."/>
            <person name="Szebenyi C."/>
            <person name="Tomsovsky M."/>
            <person name="Tulloss R.E."/>
            <person name="Uehling J."/>
            <person name="Grigoriev I.V."/>
            <person name="Vagvolgyi C."/>
            <person name="Papp T."/>
            <person name="Martin F.M."/>
            <person name="Miettinen O."/>
            <person name="Hibbett D.S."/>
            <person name="Nagy L.G."/>
        </authorList>
    </citation>
    <scope>NUCLEOTIDE SEQUENCE [LARGE SCALE GENOMIC DNA]</scope>
    <source>
        <strain evidence="2 3">FP101781</strain>
    </source>
</reference>
<accession>A0A4Y7SSY6</accession>
<dbReference type="EMBL" id="QPFP01000063">
    <property type="protein sequence ID" value="TEB24821.1"/>
    <property type="molecule type" value="Genomic_DNA"/>
</dbReference>
<dbReference type="AlphaFoldDB" id="A0A4Y7SSY6"/>
<name>A0A4Y7SSY6_COPMI</name>
<sequence length="971" mass="110412">MDSYFTYTNGTCEGCLKVGFTETGLSQHLRRSKRSTLCLAYYDRYIASLAQPPSTASSRSQSPSPQAAASPPTPLPLFDPDLDLEMMDDDDKDEEYIEHFESDSEDGGFTDLEDDWEPEPEPQGHVGGGGSTASHVRNTDAYFGPSVSPEARRAAEERAAGSVLSQTTSAAQNDDGNANIYAPFVLQMDREIAKWAKLHGPGSTAFSDLLGIDGVRKRLDISYSSSIQLNAIIDDHLPTRPQFSRHEVIVGEEAFEFYARDPIECIKALFADPEFLDDLVFQPERHYLDKAKKVRAYHDMHTAKWWWKRQRKATVIPIIISSDKTQLTTFHGKVAYPVYITIGNLPKHIRRKPSRQGQILLAYLPSTKLDHITNKAARRRMLANLFHQCMAYILKPLEVAGRDGVEIRTADGAIRRGHPIFATFVGDYPEQLLVTCIKTGWCPTCPADKHGCGDVDSALPPREVAPIISALNTIQDGGTAFTKACAEAHIRPIQRPFWKTLPFLNIYATIVPDILHQLHQGVIKHLVSWLRSVYGDHEIDARCRRLPPNHNVRLFMKGLSPLSRVTGTEHDQIARILLGLIIDIRLPHNRSPAKLLHAVRALLDFLHISQYPLHTSETLDLLEDALQAFHDCKDVFVDLGIREHFDFPKLHSLGHYRFYIEAFGTTDNYNTAYTERLHIDYTKDAYRASNRKDEYPQMTTWLDRRERVMQHDRLVKRRLQGWRTAGPPCSPSRPLPLLVYPRVHKMSVHPSAGGVTLDMLHMHYGAVNFEAALARYVITRRNPTATRMQIENAVHSFYPPLKWSVFHRIKFTHRDPFTQGVSKDEIVDSIHAQPARRDKHNDDTEGSHACNSSVVGRIRCVFTIPPAYLDKWFTPETRPKAGSHFAYIDWFTPFPKEPGRHHGLYRISPLHRNNEQQSSIVPVDDIWHSIHLFPVFGPIANREWKSSTVLDQASQFYVNPFSSRFMYTSLY</sequence>
<evidence type="ECO:0000313" key="2">
    <source>
        <dbReference type="EMBL" id="TEB24821.1"/>
    </source>
</evidence>
<organism evidence="2 3">
    <name type="scientific">Coprinellus micaceus</name>
    <name type="common">Glistening ink-cap mushroom</name>
    <name type="synonym">Coprinus micaceus</name>
    <dbReference type="NCBI Taxonomy" id="71717"/>
    <lineage>
        <taxon>Eukaryota</taxon>
        <taxon>Fungi</taxon>
        <taxon>Dikarya</taxon>
        <taxon>Basidiomycota</taxon>
        <taxon>Agaricomycotina</taxon>
        <taxon>Agaricomycetes</taxon>
        <taxon>Agaricomycetidae</taxon>
        <taxon>Agaricales</taxon>
        <taxon>Agaricineae</taxon>
        <taxon>Psathyrellaceae</taxon>
        <taxon>Coprinellus</taxon>
    </lineage>
</organism>
<feature type="compositionally biased region" description="Low complexity" evidence="1">
    <location>
        <begin position="52"/>
        <end position="70"/>
    </location>
</feature>
<feature type="region of interest" description="Disordered" evidence="1">
    <location>
        <begin position="52"/>
        <end position="87"/>
    </location>
</feature>
<feature type="compositionally biased region" description="Polar residues" evidence="1">
    <location>
        <begin position="163"/>
        <end position="176"/>
    </location>
</feature>
<evidence type="ECO:0000313" key="3">
    <source>
        <dbReference type="Proteomes" id="UP000298030"/>
    </source>
</evidence>
<proteinExistence type="predicted"/>
<dbReference type="InterPro" id="IPR041078">
    <property type="entry name" value="Plavaka"/>
</dbReference>
<feature type="region of interest" description="Disordered" evidence="1">
    <location>
        <begin position="100"/>
        <end position="176"/>
    </location>
</feature>
<comment type="caution">
    <text evidence="2">The sequence shown here is derived from an EMBL/GenBank/DDBJ whole genome shotgun (WGS) entry which is preliminary data.</text>
</comment>
<feature type="compositionally biased region" description="Basic and acidic residues" evidence="1">
    <location>
        <begin position="150"/>
        <end position="159"/>
    </location>
</feature>